<gene>
    <name evidence="1" type="ORF">MM415A00305_0006</name>
    <name evidence="2" type="ORF">MM415B06283_0006</name>
</gene>
<name>A0A6M3LQ28_9ZZZZ</name>
<evidence type="ECO:0000313" key="1">
    <source>
        <dbReference type="EMBL" id="QJA83208.1"/>
    </source>
</evidence>
<protein>
    <submittedName>
        <fullName evidence="2">Uncharacterized protein</fullName>
    </submittedName>
</protein>
<dbReference type="EMBL" id="MT142506">
    <property type="protein sequence ID" value="QJA83208.1"/>
    <property type="molecule type" value="Genomic_DNA"/>
</dbReference>
<reference evidence="2" key="1">
    <citation type="submission" date="2020-03" db="EMBL/GenBank/DDBJ databases">
        <title>The deep terrestrial virosphere.</title>
        <authorList>
            <person name="Holmfeldt K."/>
            <person name="Nilsson E."/>
            <person name="Simone D."/>
            <person name="Lopez-Fernandez M."/>
            <person name="Wu X."/>
            <person name="de Brujin I."/>
            <person name="Lundin D."/>
            <person name="Andersson A."/>
            <person name="Bertilsson S."/>
            <person name="Dopson M."/>
        </authorList>
    </citation>
    <scope>NUCLEOTIDE SEQUENCE</scope>
    <source>
        <strain evidence="1">MM415A00305</strain>
        <strain evidence="2">MM415B06283</strain>
    </source>
</reference>
<accession>A0A6M3LQ28</accession>
<dbReference type="EMBL" id="MT143490">
    <property type="protein sequence ID" value="QJA97396.1"/>
    <property type="molecule type" value="Genomic_DNA"/>
</dbReference>
<sequence length="80" mass="8246">MKRGPSDYLLGLVALTAKEVGVDIELYSGGHKGAWSIVVGDAPGRGGLAFDQFYPSGSKDAAAYLTGLATGFALAKKGRE</sequence>
<proteinExistence type="predicted"/>
<evidence type="ECO:0000313" key="2">
    <source>
        <dbReference type="EMBL" id="QJA97396.1"/>
    </source>
</evidence>
<dbReference type="AlphaFoldDB" id="A0A6M3LQ28"/>
<organism evidence="2">
    <name type="scientific">viral metagenome</name>
    <dbReference type="NCBI Taxonomy" id="1070528"/>
    <lineage>
        <taxon>unclassified sequences</taxon>
        <taxon>metagenomes</taxon>
        <taxon>organismal metagenomes</taxon>
    </lineage>
</organism>